<organism evidence="1 2">
    <name type="scientific">Dreissena polymorpha</name>
    <name type="common">Zebra mussel</name>
    <name type="synonym">Mytilus polymorpha</name>
    <dbReference type="NCBI Taxonomy" id="45954"/>
    <lineage>
        <taxon>Eukaryota</taxon>
        <taxon>Metazoa</taxon>
        <taxon>Spiralia</taxon>
        <taxon>Lophotrochozoa</taxon>
        <taxon>Mollusca</taxon>
        <taxon>Bivalvia</taxon>
        <taxon>Autobranchia</taxon>
        <taxon>Heteroconchia</taxon>
        <taxon>Euheterodonta</taxon>
        <taxon>Imparidentia</taxon>
        <taxon>Neoheterodontei</taxon>
        <taxon>Myida</taxon>
        <taxon>Dreissenoidea</taxon>
        <taxon>Dreissenidae</taxon>
        <taxon>Dreissena</taxon>
    </lineage>
</organism>
<name>A0A9D4HY65_DREPO</name>
<reference evidence="1" key="1">
    <citation type="journal article" date="2019" name="bioRxiv">
        <title>The Genome of the Zebra Mussel, Dreissena polymorpha: A Resource for Invasive Species Research.</title>
        <authorList>
            <person name="McCartney M.A."/>
            <person name="Auch B."/>
            <person name="Kono T."/>
            <person name="Mallez S."/>
            <person name="Zhang Y."/>
            <person name="Obille A."/>
            <person name="Becker A."/>
            <person name="Abrahante J.E."/>
            <person name="Garbe J."/>
            <person name="Badalamenti J.P."/>
            <person name="Herman A."/>
            <person name="Mangelson H."/>
            <person name="Liachko I."/>
            <person name="Sullivan S."/>
            <person name="Sone E.D."/>
            <person name="Koren S."/>
            <person name="Silverstein K.A.T."/>
            <person name="Beckman K.B."/>
            <person name="Gohl D.M."/>
        </authorList>
    </citation>
    <scope>NUCLEOTIDE SEQUENCE</scope>
    <source>
        <strain evidence="1">Duluth1</strain>
        <tissue evidence="1">Whole animal</tissue>
    </source>
</reference>
<proteinExistence type="predicted"/>
<comment type="caution">
    <text evidence="1">The sequence shown here is derived from an EMBL/GenBank/DDBJ whole genome shotgun (WGS) entry which is preliminary data.</text>
</comment>
<accession>A0A9D4HY65</accession>
<dbReference type="Proteomes" id="UP000828390">
    <property type="component" value="Unassembled WGS sequence"/>
</dbReference>
<protein>
    <submittedName>
        <fullName evidence="1">Uncharacterized protein</fullName>
    </submittedName>
</protein>
<reference evidence="1" key="2">
    <citation type="submission" date="2020-11" db="EMBL/GenBank/DDBJ databases">
        <authorList>
            <person name="McCartney M.A."/>
            <person name="Auch B."/>
            <person name="Kono T."/>
            <person name="Mallez S."/>
            <person name="Becker A."/>
            <person name="Gohl D.M."/>
            <person name="Silverstein K.A.T."/>
            <person name="Koren S."/>
            <person name="Bechman K.B."/>
            <person name="Herman A."/>
            <person name="Abrahante J.E."/>
            <person name="Garbe J."/>
        </authorList>
    </citation>
    <scope>NUCLEOTIDE SEQUENCE</scope>
    <source>
        <strain evidence="1">Duluth1</strain>
        <tissue evidence="1">Whole animal</tissue>
    </source>
</reference>
<sequence>MLQSCQPLFIVRWQWSRLKRNGNSGITKVEEIRGGPECSGSETSKGWPYRGTPGQWYSVRSKH</sequence>
<dbReference type="AlphaFoldDB" id="A0A9D4HY65"/>
<keyword evidence="2" id="KW-1185">Reference proteome</keyword>
<evidence type="ECO:0000313" key="2">
    <source>
        <dbReference type="Proteomes" id="UP000828390"/>
    </source>
</evidence>
<dbReference type="EMBL" id="JAIWYP010000011">
    <property type="protein sequence ID" value="KAH3739750.1"/>
    <property type="molecule type" value="Genomic_DNA"/>
</dbReference>
<gene>
    <name evidence="1" type="ORF">DPMN_046437</name>
</gene>
<evidence type="ECO:0000313" key="1">
    <source>
        <dbReference type="EMBL" id="KAH3739750.1"/>
    </source>
</evidence>